<evidence type="ECO:0000313" key="3">
    <source>
        <dbReference type="EMBL" id="KAF2678625.1"/>
    </source>
</evidence>
<reference evidence="3" key="1">
    <citation type="journal article" date="2020" name="Stud. Mycol.">
        <title>101 Dothideomycetes genomes: a test case for predicting lifestyles and emergence of pathogens.</title>
        <authorList>
            <person name="Haridas S."/>
            <person name="Albert R."/>
            <person name="Binder M."/>
            <person name="Bloem J."/>
            <person name="Labutti K."/>
            <person name="Salamov A."/>
            <person name="Andreopoulos B."/>
            <person name="Baker S."/>
            <person name="Barry K."/>
            <person name="Bills G."/>
            <person name="Bluhm B."/>
            <person name="Cannon C."/>
            <person name="Castanera R."/>
            <person name="Culley D."/>
            <person name="Daum C."/>
            <person name="Ezra D."/>
            <person name="Gonzalez J."/>
            <person name="Henrissat B."/>
            <person name="Kuo A."/>
            <person name="Liang C."/>
            <person name="Lipzen A."/>
            <person name="Lutzoni F."/>
            <person name="Magnuson J."/>
            <person name="Mondo S."/>
            <person name="Nolan M."/>
            <person name="Ohm R."/>
            <person name="Pangilinan J."/>
            <person name="Park H.-J."/>
            <person name="Ramirez L."/>
            <person name="Alfaro M."/>
            <person name="Sun H."/>
            <person name="Tritt A."/>
            <person name="Yoshinaga Y."/>
            <person name="Zwiers L.-H."/>
            <person name="Turgeon B."/>
            <person name="Goodwin S."/>
            <person name="Spatafora J."/>
            <person name="Crous P."/>
            <person name="Grigoriev I."/>
        </authorList>
    </citation>
    <scope>NUCLEOTIDE SEQUENCE</scope>
    <source>
        <strain evidence="3">CBS 122367</strain>
    </source>
</reference>
<dbReference type="InterPro" id="IPR048273">
    <property type="entry name" value="Luciferase"/>
</dbReference>
<dbReference type="AlphaFoldDB" id="A0A6G1IKF3"/>
<keyword evidence="4" id="KW-1185">Reference proteome</keyword>
<name>A0A6G1IKF3_9PLEO</name>
<accession>A0A6G1IKF3</accession>
<evidence type="ECO:0000256" key="1">
    <source>
        <dbReference type="SAM" id="MobiDB-lite"/>
    </source>
</evidence>
<dbReference type="OrthoDB" id="5358398at2759"/>
<dbReference type="Proteomes" id="UP000799291">
    <property type="component" value="Unassembled WGS sequence"/>
</dbReference>
<organism evidence="3 4">
    <name type="scientific">Lentithecium fluviatile CBS 122367</name>
    <dbReference type="NCBI Taxonomy" id="1168545"/>
    <lineage>
        <taxon>Eukaryota</taxon>
        <taxon>Fungi</taxon>
        <taxon>Dikarya</taxon>
        <taxon>Ascomycota</taxon>
        <taxon>Pezizomycotina</taxon>
        <taxon>Dothideomycetes</taxon>
        <taxon>Pleosporomycetidae</taxon>
        <taxon>Pleosporales</taxon>
        <taxon>Massarineae</taxon>
        <taxon>Lentitheciaceae</taxon>
        <taxon>Lentithecium</taxon>
    </lineage>
</organism>
<feature type="region of interest" description="Disordered" evidence="1">
    <location>
        <begin position="90"/>
        <end position="125"/>
    </location>
</feature>
<evidence type="ECO:0000259" key="2">
    <source>
        <dbReference type="Pfam" id="PF17648"/>
    </source>
</evidence>
<dbReference type="PANTHER" id="PTHR38695:SF1">
    <property type="entry name" value="AMINO ACID PERMEASE_ SLC12A DOMAIN-CONTAINING PROTEIN"/>
    <property type="match status" value="1"/>
</dbReference>
<proteinExistence type="predicted"/>
<feature type="domain" description="Luciferase" evidence="2">
    <location>
        <begin position="182"/>
        <end position="259"/>
    </location>
</feature>
<dbReference type="Pfam" id="PF17648">
    <property type="entry name" value="Luciferase"/>
    <property type="match status" value="1"/>
</dbReference>
<sequence length="271" mass="29940">MVSSLSFERLANVLSTNRLAAILHAHPTTSISTLGLALALPFAISDYRLFISYGPSGVPHNAIGWLISTLMRPLGREQRSSDVYKDKKLPFADEPGYLPADFPPPRRPERPNLGPHPIPQRQLDQLPDADVRQKLIERFAALGTKAEQKGLVEVRQSLFEGHHTALFVSKTRDWHALARQTRGEISHVHAGLDGSIHVVLHPADCNKLFETGWAQRHAFSGVGAIKLLVGASLPVNYVLCYAPRDEAELDIALAIVKASIQFMARTRESLE</sequence>
<protein>
    <recommendedName>
        <fullName evidence="2">Luciferase domain-containing protein</fullName>
    </recommendedName>
</protein>
<dbReference type="InterPro" id="IPR040841">
    <property type="entry name" value="Luciferase_dom"/>
</dbReference>
<evidence type="ECO:0000313" key="4">
    <source>
        <dbReference type="Proteomes" id="UP000799291"/>
    </source>
</evidence>
<gene>
    <name evidence="3" type="ORF">K458DRAFT_394676</name>
</gene>
<dbReference type="EMBL" id="MU005610">
    <property type="protein sequence ID" value="KAF2678625.1"/>
    <property type="molecule type" value="Genomic_DNA"/>
</dbReference>
<dbReference type="PANTHER" id="PTHR38695">
    <property type="entry name" value="AMINO ACID PERMEASE_ SLC12A DOMAIN-CONTAINING PROTEIN"/>
    <property type="match status" value="1"/>
</dbReference>